<dbReference type="PANTHER" id="PTHR33393:SF12">
    <property type="entry name" value="CAPSULE BIOSYNTHESIS PROTEIN CAPA"/>
    <property type="match status" value="1"/>
</dbReference>
<protein>
    <submittedName>
        <fullName evidence="3">CapA family protein</fullName>
    </submittedName>
</protein>
<dbReference type="Gene3D" id="3.60.21.10">
    <property type="match status" value="1"/>
</dbReference>
<organism evidence="3 4">
    <name type="scientific">Fusibacter ferrireducens</name>
    <dbReference type="NCBI Taxonomy" id="2785058"/>
    <lineage>
        <taxon>Bacteria</taxon>
        <taxon>Bacillati</taxon>
        <taxon>Bacillota</taxon>
        <taxon>Clostridia</taxon>
        <taxon>Eubacteriales</taxon>
        <taxon>Eubacteriales Family XII. Incertae Sedis</taxon>
        <taxon>Fusibacter</taxon>
    </lineage>
</organism>
<dbReference type="InterPro" id="IPR052169">
    <property type="entry name" value="CW_Biosynth-Accessory"/>
</dbReference>
<reference evidence="3 4" key="1">
    <citation type="submission" date="2020-11" db="EMBL/GenBank/DDBJ databases">
        <title>Fusibacter basophilias sp. nov.</title>
        <authorList>
            <person name="Qiu D."/>
        </authorList>
    </citation>
    <scope>NUCLEOTIDE SEQUENCE [LARGE SCALE GENOMIC DNA]</scope>
    <source>
        <strain evidence="3 4">Q10-2</strain>
    </source>
</reference>
<keyword evidence="4" id="KW-1185">Reference proteome</keyword>
<dbReference type="Pfam" id="PF09587">
    <property type="entry name" value="PGA_cap"/>
    <property type="match status" value="1"/>
</dbReference>
<feature type="domain" description="Capsule synthesis protein CapA" evidence="2">
    <location>
        <begin position="86"/>
        <end position="340"/>
    </location>
</feature>
<dbReference type="PANTHER" id="PTHR33393">
    <property type="entry name" value="POLYGLUTAMINE SYNTHESIS ACCESSORY PROTEIN RV0574C-RELATED"/>
    <property type="match status" value="1"/>
</dbReference>
<gene>
    <name evidence="3" type="ORF">ISU02_20560</name>
</gene>
<dbReference type="SUPFAM" id="SSF56300">
    <property type="entry name" value="Metallo-dependent phosphatases"/>
    <property type="match status" value="1"/>
</dbReference>
<evidence type="ECO:0000313" key="4">
    <source>
        <dbReference type="Proteomes" id="UP000614200"/>
    </source>
</evidence>
<comment type="caution">
    <text evidence="3">The sequence shown here is derived from an EMBL/GenBank/DDBJ whole genome shotgun (WGS) entry which is preliminary data.</text>
</comment>
<dbReference type="InterPro" id="IPR029052">
    <property type="entry name" value="Metallo-depent_PP-like"/>
</dbReference>
<evidence type="ECO:0000256" key="1">
    <source>
        <dbReference type="ARBA" id="ARBA00005662"/>
    </source>
</evidence>
<dbReference type="Proteomes" id="UP000614200">
    <property type="component" value="Unassembled WGS sequence"/>
</dbReference>
<accession>A0ABR9ZZA5</accession>
<dbReference type="SMART" id="SM00854">
    <property type="entry name" value="PGA_cap"/>
    <property type="match status" value="1"/>
</dbReference>
<sequence>MKKRHFRFKKSIFCILLIGILFTAHIGWSSFSIAFADLNLESVPTFQSSNVYDDLSILSLKDRRFIQSFDSLPVLETLHEKENTLLLLATGDIMFHSPQITAAYDATRNEYDFFPSFSQIAPYVQAADYALANFETTTAGDAYTYSGYPAFNAPDRTLDGIYEAGFDFLSTANNHAFDRKLHGVHRTLEQMDQRGFDHNGTFNNTDESQHFLIKEVKNFKLGILSITYGLNGFEQAYDSETLYKNVNLISSDYDPDFVQNQLALMDEAGVDTSIVFIHWGNEYQLEPNEAQQILAQNLVLWGADIILGSHPHVIQKNEIVKYNGEDKYVIYSMGNFISNQSRHTLTSIKNAKYTEDGIMVTIKLEKDQNGVTHLSEVKHIPTWVYKYSESGKNKYMVLPTIDYLTFEGTSSNKNIEPPPTLSEHVLELIKASYNQSMSRCFDYTSK</sequence>
<dbReference type="EMBL" id="JADKNH010000016">
    <property type="protein sequence ID" value="MBF4695493.1"/>
    <property type="molecule type" value="Genomic_DNA"/>
</dbReference>
<comment type="similarity">
    <text evidence="1">Belongs to the CapA family.</text>
</comment>
<evidence type="ECO:0000259" key="2">
    <source>
        <dbReference type="SMART" id="SM00854"/>
    </source>
</evidence>
<name>A0ABR9ZZA5_9FIRM</name>
<proteinExistence type="inferred from homology"/>
<dbReference type="InterPro" id="IPR019079">
    <property type="entry name" value="Capsule_synth_CapA"/>
</dbReference>
<evidence type="ECO:0000313" key="3">
    <source>
        <dbReference type="EMBL" id="MBF4695493.1"/>
    </source>
</evidence>
<dbReference type="CDD" id="cd07381">
    <property type="entry name" value="MPP_CapA"/>
    <property type="match status" value="1"/>
</dbReference>
<dbReference type="RefSeq" id="WP_194703730.1">
    <property type="nucleotide sequence ID" value="NZ_JADKNH010000016.1"/>
</dbReference>